<dbReference type="InterPro" id="IPR011944">
    <property type="entry name" value="Steroid_delta5-4_isomerase"/>
</dbReference>
<dbReference type="InterPro" id="IPR027843">
    <property type="entry name" value="DUF4440"/>
</dbReference>
<evidence type="ECO:0000259" key="1">
    <source>
        <dbReference type="Pfam" id="PF14534"/>
    </source>
</evidence>
<dbReference type="EMBL" id="CP133720">
    <property type="protein sequence ID" value="WMW80923.1"/>
    <property type="molecule type" value="Genomic_DNA"/>
</dbReference>
<evidence type="ECO:0000313" key="3">
    <source>
        <dbReference type="Proteomes" id="UP001181355"/>
    </source>
</evidence>
<dbReference type="NCBIfam" id="TIGR02246">
    <property type="entry name" value="SgcJ/EcaC family oxidoreductase"/>
    <property type="match status" value="1"/>
</dbReference>
<accession>A0ABY9RJD5</accession>
<dbReference type="InterPro" id="IPR032710">
    <property type="entry name" value="NTF2-like_dom_sf"/>
</dbReference>
<dbReference type="RefSeq" id="WP_309482414.1">
    <property type="nucleotide sequence ID" value="NZ_CP133720.1"/>
</dbReference>
<dbReference type="Pfam" id="PF14534">
    <property type="entry name" value="DUF4440"/>
    <property type="match status" value="1"/>
</dbReference>
<dbReference type="Gene3D" id="3.10.450.50">
    <property type="match status" value="1"/>
</dbReference>
<protein>
    <submittedName>
        <fullName evidence="2">SgcJ/EcaC family oxidoreductase</fullName>
    </submittedName>
</protein>
<name>A0ABY9RJD5_9BURK</name>
<keyword evidence="3" id="KW-1185">Reference proteome</keyword>
<gene>
    <name evidence="2" type="ORF">RF679_01255</name>
</gene>
<organism evidence="2 3">
    <name type="scientific">Undibacterium cyanobacteriorum</name>
    <dbReference type="NCBI Taxonomy" id="3073561"/>
    <lineage>
        <taxon>Bacteria</taxon>
        <taxon>Pseudomonadati</taxon>
        <taxon>Pseudomonadota</taxon>
        <taxon>Betaproteobacteria</taxon>
        <taxon>Burkholderiales</taxon>
        <taxon>Oxalobacteraceae</taxon>
        <taxon>Undibacterium</taxon>
    </lineage>
</organism>
<proteinExistence type="predicted"/>
<feature type="domain" description="DUF4440" evidence="1">
    <location>
        <begin position="7"/>
        <end position="116"/>
    </location>
</feature>
<sequence>MNDETEIRALIARWHQATQQGDIAAVLDLMTDDVVFLIAGRAPMNKLDFAAASSVDGPRPQIAMQQEIREIVVCGEMAYMWSELKVEITPPAAISPIVRQGYTLTIIRKIDGRWLLARDANMLVSQSI</sequence>
<reference evidence="2" key="1">
    <citation type="submission" date="2023-09" db="EMBL/GenBank/DDBJ databases">
        <title>Undibacterium sp. 20NA77.5 isolated from freshwater.</title>
        <authorList>
            <person name="Le V."/>
            <person name="Ko S.-R."/>
            <person name="Ahn C.-Y."/>
            <person name="Oh H.-M."/>
        </authorList>
    </citation>
    <scope>NUCLEOTIDE SEQUENCE</scope>
    <source>
        <strain evidence="2">20NA77.5</strain>
    </source>
</reference>
<dbReference type="SUPFAM" id="SSF54427">
    <property type="entry name" value="NTF2-like"/>
    <property type="match status" value="1"/>
</dbReference>
<evidence type="ECO:0000313" key="2">
    <source>
        <dbReference type="EMBL" id="WMW80923.1"/>
    </source>
</evidence>
<dbReference type="Proteomes" id="UP001181355">
    <property type="component" value="Chromosome"/>
</dbReference>